<dbReference type="GeneID" id="73334234"/>
<dbReference type="Gene3D" id="2.60.40.2300">
    <property type="entry name" value="Neutral/alkaline non-lysosomal ceramidase, C-terminal domain"/>
    <property type="match status" value="1"/>
</dbReference>
<dbReference type="GO" id="GO:0005576">
    <property type="term" value="C:extracellular region"/>
    <property type="evidence" value="ECO:0007669"/>
    <property type="project" value="TreeGrafter"/>
</dbReference>
<name>A0A9Q8S9C4_9PEZI</name>
<dbReference type="InterPro" id="IPR031331">
    <property type="entry name" value="NEUT/ALK_ceramidase_C"/>
</dbReference>
<dbReference type="Pfam" id="PF04734">
    <property type="entry name" value="Ceramidase_alk"/>
    <property type="match status" value="1"/>
</dbReference>
<evidence type="ECO:0000259" key="5">
    <source>
        <dbReference type="Pfam" id="PF04734"/>
    </source>
</evidence>
<evidence type="ECO:0000256" key="2">
    <source>
        <dbReference type="ARBA" id="ARBA00011891"/>
    </source>
</evidence>
<dbReference type="GO" id="GO:0046514">
    <property type="term" value="P:ceramide catabolic process"/>
    <property type="evidence" value="ECO:0007669"/>
    <property type="project" value="InterPro"/>
</dbReference>
<feature type="binding site" evidence="4">
    <location>
        <position position="521"/>
    </location>
    <ligand>
        <name>Zn(2+)</name>
        <dbReference type="ChEBI" id="CHEBI:29105"/>
    </ligand>
</feature>
<feature type="binding site" evidence="4">
    <location>
        <position position="164"/>
    </location>
    <ligand>
        <name>Zn(2+)</name>
        <dbReference type="ChEBI" id="CHEBI:29105"/>
    </ligand>
</feature>
<evidence type="ECO:0000256" key="3">
    <source>
        <dbReference type="ARBA" id="ARBA00022801"/>
    </source>
</evidence>
<reference evidence="7" key="1">
    <citation type="journal article" date="2021" name="Mol. Plant Microbe Interact.">
        <title>Complete Genome Sequence of the Plant-Pathogenic Fungus Colletotrichum lupini.</title>
        <authorList>
            <person name="Baroncelli R."/>
            <person name="Pensec F."/>
            <person name="Da Lio D."/>
            <person name="Boufleur T."/>
            <person name="Vicente I."/>
            <person name="Sarrocco S."/>
            <person name="Picot A."/>
            <person name="Baraldi E."/>
            <person name="Sukno S."/>
            <person name="Thon M."/>
            <person name="Le Floch G."/>
        </authorList>
    </citation>
    <scope>NUCLEOTIDE SEQUENCE</scope>
    <source>
        <strain evidence="7">IMI 504893</strain>
    </source>
</reference>
<evidence type="ECO:0000313" key="8">
    <source>
        <dbReference type="Proteomes" id="UP000830671"/>
    </source>
</evidence>
<dbReference type="EC" id="3.5.1.23" evidence="2"/>
<dbReference type="Proteomes" id="UP000830671">
    <property type="component" value="Chromosome 1"/>
</dbReference>
<dbReference type="InterPro" id="IPR006823">
    <property type="entry name" value="Ceramidase_alk"/>
</dbReference>
<evidence type="ECO:0000259" key="6">
    <source>
        <dbReference type="Pfam" id="PF17048"/>
    </source>
</evidence>
<dbReference type="PANTHER" id="PTHR12670:SF20">
    <property type="entry name" value="NEUTRAL CERAMIDASE"/>
    <property type="match status" value="1"/>
</dbReference>
<proteinExistence type="inferred from homology"/>
<dbReference type="GO" id="GO:0046512">
    <property type="term" value="P:sphingosine biosynthetic process"/>
    <property type="evidence" value="ECO:0007669"/>
    <property type="project" value="TreeGrafter"/>
</dbReference>
<keyword evidence="4" id="KW-0862">Zinc</keyword>
<feature type="binding site" evidence="4">
    <location>
        <position position="274"/>
    </location>
    <ligand>
        <name>Zn(2+)</name>
        <dbReference type="ChEBI" id="CHEBI:29105"/>
    </ligand>
</feature>
<dbReference type="KEGG" id="clup:CLUP02_00172"/>
<comment type="cofactor">
    <cofactor evidence="4">
        <name>Zn(2+)</name>
        <dbReference type="ChEBI" id="CHEBI:29105"/>
    </cofactor>
    <text evidence="4">Binds 1 zinc ion per subunit.</text>
</comment>
<dbReference type="InterPro" id="IPR038445">
    <property type="entry name" value="NCDase_C_sf"/>
</dbReference>
<keyword evidence="8" id="KW-1185">Reference proteome</keyword>
<keyword evidence="3" id="KW-0378">Hydrolase</keyword>
<comment type="similarity">
    <text evidence="1">Belongs to the neutral ceramidase family.</text>
</comment>
<feature type="binding site" evidence="4">
    <location>
        <position position="576"/>
    </location>
    <ligand>
        <name>Zn(2+)</name>
        <dbReference type="ChEBI" id="CHEBI:29105"/>
    </ligand>
</feature>
<organism evidence="7 8">
    <name type="scientific">Colletotrichum lupini</name>
    <dbReference type="NCBI Taxonomy" id="145971"/>
    <lineage>
        <taxon>Eukaryota</taxon>
        <taxon>Fungi</taxon>
        <taxon>Dikarya</taxon>
        <taxon>Ascomycota</taxon>
        <taxon>Pezizomycotina</taxon>
        <taxon>Sordariomycetes</taxon>
        <taxon>Hypocreomycetidae</taxon>
        <taxon>Glomerellales</taxon>
        <taxon>Glomerellaceae</taxon>
        <taxon>Colletotrichum</taxon>
        <taxon>Colletotrichum acutatum species complex</taxon>
    </lineage>
</organism>
<feature type="domain" description="Neutral/alkaline non-lysosomal ceramidase C-terminal" evidence="6">
    <location>
        <begin position="609"/>
        <end position="770"/>
    </location>
</feature>
<dbReference type="GO" id="GO:0017040">
    <property type="term" value="F:N-acylsphingosine amidohydrolase activity"/>
    <property type="evidence" value="ECO:0007669"/>
    <property type="project" value="UniProtKB-EC"/>
</dbReference>
<evidence type="ECO:0000256" key="1">
    <source>
        <dbReference type="ARBA" id="ARBA00009835"/>
    </source>
</evidence>
<dbReference type="PANTHER" id="PTHR12670">
    <property type="entry name" value="CERAMIDASE"/>
    <property type="match status" value="1"/>
</dbReference>
<accession>A0A9Q8S9C4</accession>
<dbReference type="GO" id="GO:0016020">
    <property type="term" value="C:membrane"/>
    <property type="evidence" value="ECO:0007669"/>
    <property type="project" value="GOC"/>
</dbReference>
<dbReference type="GO" id="GO:0046872">
    <property type="term" value="F:metal ion binding"/>
    <property type="evidence" value="ECO:0007669"/>
    <property type="project" value="UniProtKB-KW"/>
</dbReference>
<keyword evidence="4" id="KW-0479">Metal-binding</keyword>
<gene>
    <name evidence="7" type="ORF">CLUP02_00172</name>
</gene>
<dbReference type="EMBL" id="CP019471">
    <property type="protein sequence ID" value="UQC73527.1"/>
    <property type="molecule type" value="Genomic_DNA"/>
</dbReference>
<feature type="domain" description="Neutral/alkaline non-lysosomal ceramidase N-terminal" evidence="5">
    <location>
        <begin position="69"/>
        <end position="605"/>
    </location>
</feature>
<evidence type="ECO:0000313" key="7">
    <source>
        <dbReference type="EMBL" id="UQC73527.1"/>
    </source>
</evidence>
<sequence>MMPRHSRAGLEMPRRSFFAVFALISFVLLVTISLSQLGTRQGATLKFERNADGEWHAKPKTRAAAGDKYLLGVGKADITGPVVEIGFAGYADLSQVGTGLRQRIYSRAFIVGDVSKPSDRFVYLVLDTQSGDTAVRKGILEGVAALGSGYSVYNKNNVAVTGTHSHAGPGAWFNYLLPQVTSLGFDKQSYQAIVDGAVLSIKRAHESLQEGYLDVGTTEVTDGAINRSLYAYLNNPAAERVKYSATTDTTLTLLRFQRASDGKNMGVLTWYPTHGTSILQNSTHVAGDNKGVAAYLLEKDLASDASAAPGFVAGFSQANVGDTTPNVLGAYCDDGSGQQCSLENSTCADGKSQSCHGRGPAFQKLDLGISSCYEIGRRQYAGAKSVYNALATTSTPVTGTIVKSFHFFQDMSYFKFPLADGTIGQTCPAALGYSFAAGTSDGPGAFDFTQADSGTPDANPLWAVVSGLLRTPSAEQAACQQPKPVLLDVGEMSTPYAWSPNIVDIQMLRVGQLVIVVAPGEATTMSGRRWKAAVKEAAKSIIPNDPLVVLGGPANTYAVSFASFLLLIVTDSFQHYIATPEEYAIQRYEGASTLFGPNTLPAYINLTVSNIAYLSPSSTSTRAAGPSPPDNRANSLSFITGVVVDGAPAGRSFGQAIGQPSASYTRGAVVNATFQAANPRNNLRLEGTYAAVEQLQSGKWVQIRTDADWFLVYTWTRTNFLLGYSEVVISWETGTSDGAGPGTYRIKYYGDSKPLIGSISTFEGTSGNFTQPILHNVAVTSEYVLLHTFSRRPITTQPACNWNHEGFSRIALSKLHAQDMDHEESQDCDSSRNADFCKECWDAIIFDDSADEFFGGTNQADEPTLRHSREGGDIIALDSERCWNDTLPDLPMMAKTAADGCRMCGFLREELIRQKMGHDGDIFIIAGYLFGGQGYKYETIDTDPGLAFWTCEVYVVGTATDNPDGSKRITFLTFDIESSDKDLHQWLRVHAKPAPGPLDPASVEWLQAQLQECDYHCDLGKPEVPFLPTRLIHVGHIEDDAPRLVIVENMLDSGVVDALQYATLSYCWGSKEDALKQTKTTKDTILTHLQGIPLSSLSPIVRDTIKACRALALDRDLARSSWHNRGWTFQEITSENGDIDTNSIFGQLQVAIRRALGKPSEQSDRSATIKIDVYGNWESVHEVGRRAWTYREDILPGLAGIAKAFATLTGDTYLAGLWKDDLHIQLLWYMLRPPAGELALVVHSLQHTHPYVTPSWSWASQEDYQEDLVEISMSIAYDDEMVKGNWVRSYSSKRMPRHNRPDFALLDYRMDLQGSNVFGALTGGFLRLKGKICPFPSDVTRQVSTPYDDRRLSYGLFSGGIGTCMLDWGVSETMAPAPESMRLILVSSCCSATVNWENLKYMANCDDEDFDDWMPSDAEVGGMSFPNGYEDIDVCRYCADPTQSVLDMAL</sequence>
<dbReference type="RefSeq" id="XP_049135181.1">
    <property type="nucleotide sequence ID" value="XM_049279224.1"/>
</dbReference>
<evidence type="ECO:0000256" key="4">
    <source>
        <dbReference type="PIRSR" id="PIRSR606823-2"/>
    </source>
</evidence>
<dbReference type="GO" id="GO:0042759">
    <property type="term" value="P:long-chain fatty acid biosynthetic process"/>
    <property type="evidence" value="ECO:0007669"/>
    <property type="project" value="TreeGrafter"/>
</dbReference>
<dbReference type="Pfam" id="PF17048">
    <property type="entry name" value="Ceramidse_alk_C"/>
    <property type="match status" value="1"/>
</dbReference>
<dbReference type="InterPro" id="IPR031329">
    <property type="entry name" value="NEUT/ALK_ceramidase_N"/>
</dbReference>
<protein>
    <recommendedName>
        <fullName evidence="2">ceramidase</fullName>
        <ecNumber evidence="2">3.5.1.23</ecNumber>
    </recommendedName>
</protein>